<name>A0AAE0FBC9_9CHLO</name>
<comment type="caution">
    <text evidence="2">The sequence shown here is derived from an EMBL/GenBank/DDBJ whole genome shotgun (WGS) entry which is preliminary data.</text>
</comment>
<proteinExistence type="predicted"/>
<dbReference type="AlphaFoldDB" id="A0AAE0FBC9"/>
<gene>
    <name evidence="2" type="ORF">CYMTET_34359</name>
</gene>
<evidence type="ECO:0000313" key="3">
    <source>
        <dbReference type="Proteomes" id="UP001190700"/>
    </source>
</evidence>
<keyword evidence="3" id="KW-1185">Reference proteome</keyword>
<dbReference type="Proteomes" id="UP001190700">
    <property type="component" value="Unassembled WGS sequence"/>
</dbReference>
<dbReference type="EMBL" id="LGRX02021593">
    <property type="protein sequence ID" value="KAK3256510.1"/>
    <property type="molecule type" value="Genomic_DNA"/>
</dbReference>
<feature type="region of interest" description="Disordered" evidence="1">
    <location>
        <begin position="114"/>
        <end position="134"/>
    </location>
</feature>
<evidence type="ECO:0000256" key="1">
    <source>
        <dbReference type="SAM" id="MobiDB-lite"/>
    </source>
</evidence>
<organism evidence="2 3">
    <name type="scientific">Cymbomonas tetramitiformis</name>
    <dbReference type="NCBI Taxonomy" id="36881"/>
    <lineage>
        <taxon>Eukaryota</taxon>
        <taxon>Viridiplantae</taxon>
        <taxon>Chlorophyta</taxon>
        <taxon>Pyramimonadophyceae</taxon>
        <taxon>Pyramimonadales</taxon>
        <taxon>Pyramimonadaceae</taxon>
        <taxon>Cymbomonas</taxon>
    </lineage>
</organism>
<reference evidence="2 3" key="1">
    <citation type="journal article" date="2015" name="Genome Biol. Evol.">
        <title>Comparative Genomics of a Bacterivorous Green Alga Reveals Evolutionary Causalities and Consequences of Phago-Mixotrophic Mode of Nutrition.</title>
        <authorList>
            <person name="Burns J.A."/>
            <person name="Paasch A."/>
            <person name="Narechania A."/>
            <person name="Kim E."/>
        </authorList>
    </citation>
    <scope>NUCLEOTIDE SEQUENCE [LARGE SCALE GENOMIC DNA]</scope>
    <source>
        <strain evidence="2 3">PLY_AMNH</strain>
    </source>
</reference>
<feature type="compositionally biased region" description="Pro residues" evidence="1">
    <location>
        <begin position="8"/>
        <end position="21"/>
    </location>
</feature>
<protein>
    <submittedName>
        <fullName evidence="2">Uncharacterized protein</fullName>
    </submittedName>
</protein>
<sequence length="243" mass="27039">MEKGMLKPQPPKQPLLQPPPTLHADHILQISMHPMNITNTSSNVPLMISKRYGEALCSNKDLEEMSPAGVSSRHRVTDCPKMTPRALERSLDITTQSPSKRPLQSGTLLKTKSVGSETLNRHRKLPPSKHLVGERSESLGALTYRRSGLSIDNGLDDQRELPTTMYMSAVKSRSNLLQLLVCQNDESKIASDRMLKAKCPFKDKFGGEHSCDPPEFPKTEVDQLTRTPCHKNGSATSQVFRDV</sequence>
<feature type="region of interest" description="Disordered" evidence="1">
    <location>
        <begin position="1"/>
        <end position="21"/>
    </location>
</feature>
<accession>A0AAE0FBC9</accession>
<evidence type="ECO:0000313" key="2">
    <source>
        <dbReference type="EMBL" id="KAK3256510.1"/>
    </source>
</evidence>